<dbReference type="InterPro" id="IPR029016">
    <property type="entry name" value="GAF-like_dom_sf"/>
</dbReference>
<feature type="domain" description="GAF" evidence="2">
    <location>
        <begin position="33"/>
        <end position="160"/>
    </location>
</feature>
<dbReference type="InterPro" id="IPR003018">
    <property type="entry name" value="GAF"/>
</dbReference>
<sequence>MAEDLTIITSTDKEAQYRSLIPQIEALLFGEPDLVANLANVCAALKEQFKWLWVGFYLVKNGELVLGPFQGPVACTRIAKGKGVCGEVWQQAKTLIVPDVDAFPGHIACSSASRSEIVLPLFNDNEVVGVLDVDSENLAQFDETDAKYLNEVLKLINFNE</sequence>
<dbReference type="Proteomes" id="UP000318733">
    <property type="component" value="Unassembled WGS sequence"/>
</dbReference>
<evidence type="ECO:0000259" key="2">
    <source>
        <dbReference type="SMART" id="SM00065"/>
    </source>
</evidence>
<dbReference type="SMART" id="SM00065">
    <property type="entry name" value="GAF"/>
    <property type="match status" value="1"/>
</dbReference>
<dbReference type="OrthoDB" id="9796252at2"/>
<dbReference type="PANTHER" id="PTHR21021:SF15">
    <property type="entry name" value="FREE METHIONINE-R-SULFOXIDE REDUCTASE"/>
    <property type="match status" value="1"/>
</dbReference>
<reference evidence="3 4" key="1">
    <citation type="submission" date="2019-07" db="EMBL/GenBank/DDBJ databases">
        <authorList>
            <person name="Huq M.A."/>
        </authorList>
    </citation>
    <scope>NUCLEOTIDE SEQUENCE [LARGE SCALE GENOMIC DNA]</scope>
    <source>
        <strain evidence="3 4">MAH-19</strain>
    </source>
</reference>
<protein>
    <submittedName>
        <fullName evidence="3">GAF domain-containing protein</fullName>
    </submittedName>
</protein>
<evidence type="ECO:0000313" key="4">
    <source>
        <dbReference type="Proteomes" id="UP000318733"/>
    </source>
</evidence>
<name>A0A556MH49_9SPHI</name>
<dbReference type="PANTHER" id="PTHR21021">
    <property type="entry name" value="GAF/PUTATIVE CYTOSKELETAL PROTEIN"/>
    <property type="match status" value="1"/>
</dbReference>
<dbReference type="EMBL" id="VLPK01000003">
    <property type="protein sequence ID" value="TSJ39199.1"/>
    <property type="molecule type" value="Genomic_DNA"/>
</dbReference>
<dbReference type="FunFam" id="3.30.450.40:FF:000008">
    <property type="entry name" value="GAF domain-containing proteins"/>
    <property type="match status" value="1"/>
</dbReference>
<dbReference type="GO" id="GO:0033745">
    <property type="term" value="F:L-methionine-(R)-S-oxide reductase activity"/>
    <property type="evidence" value="ECO:0007669"/>
    <property type="project" value="TreeGrafter"/>
</dbReference>
<dbReference type="SUPFAM" id="SSF55781">
    <property type="entry name" value="GAF domain-like"/>
    <property type="match status" value="1"/>
</dbReference>
<dbReference type="AlphaFoldDB" id="A0A556MH49"/>
<comment type="caution">
    <text evidence="3">The sequence shown here is derived from an EMBL/GenBank/DDBJ whole genome shotgun (WGS) entry which is preliminary data.</text>
</comment>
<dbReference type="InterPro" id="IPR051330">
    <property type="entry name" value="Phosphatase_reg/MetRdx"/>
</dbReference>
<dbReference type="Pfam" id="PF13185">
    <property type="entry name" value="GAF_2"/>
    <property type="match status" value="1"/>
</dbReference>
<evidence type="ECO:0000313" key="3">
    <source>
        <dbReference type="EMBL" id="TSJ39199.1"/>
    </source>
</evidence>
<gene>
    <name evidence="3" type="ORF">FO440_15660</name>
</gene>
<organism evidence="3 4">
    <name type="scientific">Mucilaginibacter corticis</name>
    <dbReference type="NCBI Taxonomy" id="2597670"/>
    <lineage>
        <taxon>Bacteria</taxon>
        <taxon>Pseudomonadati</taxon>
        <taxon>Bacteroidota</taxon>
        <taxon>Sphingobacteriia</taxon>
        <taxon>Sphingobacteriales</taxon>
        <taxon>Sphingobacteriaceae</taxon>
        <taxon>Mucilaginibacter</taxon>
    </lineage>
</organism>
<dbReference type="GO" id="GO:0005829">
    <property type="term" value="C:cytosol"/>
    <property type="evidence" value="ECO:0007669"/>
    <property type="project" value="TreeGrafter"/>
</dbReference>
<proteinExistence type="inferred from homology"/>
<dbReference type="Gene3D" id="3.30.450.40">
    <property type="match status" value="1"/>
</dbReference>
<dbReference type="RefSeq" id="WP_144249237.1">
    <property type="nucleotide sequence ID" value="NZ_VLPK01000003.1"/>
</dbReference>
<comment type="similarity">
    <text evidence="1">Belongs to the free Met sulfoxide reductase family.</text>
</comment>
<evidence type="ECO:0000256" key="1">
    <source>
        <dbReference type="ARBA" id="ARBA00038454"/>
    </source>
</evidence>
<keyword evidence="4" id="KW-1185">Reference proteome</keyword>
<accession>A0A556MH49</accession>